<accession>A0A9K3GFS9</accession>
<gene>
    <name evidence="2" type="ORF">KIPB_002008</name>
</gene>
<keyword evidence="3" id="KW-1185">Reference proteome</keyword>
<feature type="region of interest" description="Disordered" evidence="1">
    <location>
        <begin position="44"/>
        <end position="77"/>
    </location>
</feature>
<sequence length="638" mass="67907">MPVVPFTICVTNMGGTTLLECAVPQDYDPSTPLSVLAGVVETTATCGDESDPGSETEESGSEDESDHSYDEDQELEKTYPASSQRLQLLSSDTLAPIPLSTPLVMIQRALGSRLGPYNLIAQWVDDPRTPAERERETALEQGCCLSPQFPKMETVLSLAGVLLDPASVISDIKSGIINCLTAEHTRLVTAVKNKVVQFSPVAGVPDTGHHVCTHGGVLHLVTEGDSMTAYGIRASTSQDSAPVGDAQFCWSEVPVRLDPEASVLLDESQTIHLGPQSDGSLLVAPVTDGRLSHLLRLSVDPSEGICVNLSCTLSTPLVVPVSDRVYHTLRLSGTLDTAVVGIGGEYTNVCLSSGTVSRSAVTLPQICTPIGPVFYDPLVHMLCLATYDSTCVVVNTSGDLDGDILDTCALHGYCLYAREDSLISVDLRDYRFALQLATVSDVSGSQIPTLPESLDIEGAHLPPTLLAPMDGRVVAVSLDDSLTIMGVYEWQVADAKWGVLVAPKKRGEDQDVPIPALDTPAVCIGQHIYTTMHGQLLCVDLDTSTASLIPYALCGPVLAHPDGRSLVLMTHTGYRRYRVLPEERVGDVDLVPSAHGSGMGEYVGHSILNGLAPAEGQCNTDSVFRGQGGCVEYSGRDR</sequence>
<comment type="caution">
    <text evidence="2">The sequence shown here is derived from an EMBL/GenBank/DDBJ whole genome shotgun (WGS) entry which is preliminary data.</text>
</comment>
<proteinExistence type="predicted"/>
<feature type="compositionally biased region" description="Acidic residues" evidence="1">
    <location>
        <begin position="48"/>
        <end position="74"/>
    </location>
</feature>
<protein>
    <submittedName>
        <fullName evidence="2">Uncharacterized protein</fullName>
    </submittedName>
</protein>
<dbReference type="Proteomes" id="UP000265618">
    <property type="component" value="Unassembled WGS sequence"/>
</dbReference>
<evidence type="ECO:0000256" key="1">
    <source>
        <dbReference type="SAM" id="MobiDB-lite"/>
    </source>
</evidence>
<evidence type="ECO:0000313" key="2">
    <source>
        <dbReference type="EMBL" id="GIQ81102.1"/>
    </source>
</evidence>
<dbReference type="AlphaFoldDB" id="A0A9K3GFS9"/>
<reference evidence="2 3" key="1">
    <citation type="journal article" date="2018" name="PLoS ONE">
        <title>The draft genome of Kipferlia bialata reveals reductive genome evolution in fornicate parasites.</title>
        <authorList>
            <person name="Tanifuji G."/>
            <person name="Takabayashi S."/>
            <person name="Kume K."/>
            <person name="Takagi M."/>
            <person name="Nakayama T."/>
            <person name="Kamikawa R."/>
            <person name="Inagaki Y."/>
            <person name="Hashimoto T."/>
        </authorList>
    </citation>
    <scope>NUCLEOTIDE SEQUENCE [LARGE SCALE GENOMIC DNA]</scope>
    <source>
        <strain evidence="2">NY0173</strain>
    </source>
</reference>
<evidence type="ECO:0000313" key="3">
    <source>
        <dbReference type="Proteomes" id="UP000265618"/>
    </source>
</evidence>
<name>A0A9K3GFS9_9EUKA</name>
<dbReference type="EMBL" id="BDIP01000307">
    <property type="protein sequence ID" value="GIQ81102.1"/>
    <property type="molecule type" value="Genomic_DNA"/>
</dbReference>
<organism evidence="2 3">
    <name type="scientific">Kipferlia bialata</name>
    <dbReference type="NCBI Taxonomy" id="797122"/>
    <lineage>
        <taxon>Eukaryota</taxon>
        <taxon>Metamonada</taxon>
        <taxon>Carpediemonas-like organisms</taxon>
        <taxon>Kipferlia</taxon>
    </lineage>
</organism>